<feature type="binding site" evidence="6">
    <location>
        <begin position="190"/>
        <end position="194"/>
    </location>
    <ligand>
        <name>pyridoxal 5'-phosphate</name>
        <dbReference type="ChEBI" id="CHEBI:597326"/>
    </ligand>
</feature>
<organism evidence="10 11">
    <name type="scientific">Winmispira thermophila (strain ATCC 700085 / DSM 6578 / Z-1203)</name>
    <name type="common">Spirochaeta thermophila</name>
    <dbReference type="NCBI Taxonomy" id="869211"/>
    <lineage>
        <taxon>Bacteria</taxon>
        <taxon>Pseudomonadati</taxon>
        <taxon>Spirochaetota</taxon>
        <taxon>Spirochaetia</taxon>
        <taxon>Winmispirales</taxon>
        <taxon>Winmispiraceae</taxon>
        <taxon>Winmispira</taxon>
    </lineage>
</organism>
<evidence type="ECO:0000313" key="10">
    <source>
        <dbReference type="EMBL" id="AEJ61160.1"/>
    </source>
</evidence>
<evidence type="ECO:0000256" key="8">
    <source>
        <dbReference type="SAM" id="Phobius"/>
    </source>
</evidence>
<dbReference type="NCBIfam" id="TIGR01136">
    <property type="entry name" value="cysKM"/>
    <property type="match status" value="1"/>
</dbReference>
<evidence type="ECO:0000256" key="5">
    <source>
        <dbReference type="ARBA" id="ARBA00047931"/>
    </source>
</evidence>
<dbReference type="GO" id="GO:0004124">
    <property type="term" value="F:cysteine synthase activity"/>
    <property type="evidence" value="ECO:0007669"/>
    <property type="project" value="UniProtKB-EC"/>
</dbReference>
<feature type="binding site" evidence="6">
    <location>
        <position position="278"/>
    </location>
    <ligand>
        <name>pyridoxal 5'-phosphate</name>
        <dbReference type="ChEBI" id="CHEBI:597326"/>
    </ligand>
</feature>
<keyword evidence="8" id="KW-1133">Transmembrane helix</keyword>
<dbReference type="FunFam" id="3.40.50.1100:FF:000003">
    <property type="entry name" value="Cystathionine beta-synthase"/>
    <property type="match status" value="1"/>
</dbReference>
<dbReference type="EC" id="2.5.1.47" evidence="3"/>
<keyword evidence="8" id="KW-0812">Transmembrane</keyword>
<evidence type="ECO:0000256" key="4">
    <source>
        <dbReference type="ARBA" id="ARBA00022898"/>
    </source>
</evidence>
<comment type="similarity">
    <text evidence="2">Belongs to the cysteine synthase/cystathionine beta-synthase family.</text>
</comment>
<keyword evidence="8" id="KW-0472">Membrane</keyword>
<evidence type="ECO:0000256" key="3">
    <source>
        <dbReference type="ARBA" id="ARBA00012681"/>
    </source>
</evidence>
<dbReference type="STRING" id="869211.Spith_0886"/>
<dbReference type="EMBL" id="CP002903">
    <property type="protein sequence ID" value="AEJ61160.1"/>
    <property type="molecule type" value="Genomic_DNA"/>
</dbReference>
<comment type="catalytic activity">
    <reaction evidence="5">
        <text>O-acetyl-L-serine + hydrogen sulfide = L-cysteine + acetate</text>
        <dbReference type="Rhea" id="RHEA:14829"/>
        <dbReference type="ChEBI" id="CHEBI:29919"/>
        <dbReference type="ChEBI" id="CHEBI:30089"/>
        <dbReference type="ChEBI" id="CHEBI:35235"/>
        <dbReference type="ChEBI" id="CHEBI:58340"/>
        <dbReference type="EC" id="2.5.1.47"/>
    </reaction>
</comment>
<dbReference type="InterPro" id="IPR036052">
    <property type="entry name" value="TrpB-like_PALP_sf"/>
</dbReference>
<evidence type="ECO:0000313" key="11">
    <source>
        <dbReference type="Proteomes" id="UP000007254"/>
    </source>
</evidence>
<sequence>MPAGSTRRRRARRNLIDDITALTGNTPLYRLSRISEEEGNTLLAKLEWYNPTGSVKDRMVAHILSQAASSGRIKPGDTIIEPTSGNTGVSLAAFGAARGYRVILVMPDTAPVERRHMLAALGARLELTPAEQGMRGAIERAEELVEEIPDSYMLSQFINPGNPEAHYQTTGPEIWYDTEGQVDILVAGIGTGGTISGAGRFLKKKKPECLVIGVEPAESAVIHGGEPGRHGISGIGAGFVPKTLDLKVVDQVVTVSSEEAKEGAKRIARVEGLLVGISSGAALMGALAYLSSAGIKGAQVVIIFPDSGIPYLSTGLYR</sequence>
<proteinExistence type="inferred from homology"/>
<dbReference type="KEGG" id="stq:Spith_0886"/>
<dbReference type="NCBIfam" id="TIGR01139">
    <property type="entry name" value="cysK"/>
    <property type="match status" value="1"/>
</dbReference>
<dbReference type="RefSeq" id="WP_014624534.1">
    <property type="nucleotide sequence ID" value="NC_017583.1"/>
</dbReference>
<feature type="binding site" evidence="6">
    <location>
        <position position="86"/>
    </location>
    <ligand>
        <name>pyridoxal 5'-phosphate</name>
        <dbReference type="ChEBI" id="CHEBI:597326"/>
    </ligand>
</feature>
<gene>
    <name evidence="10" type="ordered locus">Spith_0886</name>
</gene>
<evidence type="ECO:0000256" key="1">
    <source>
        <dbReference type="ARBA" id="ARBA00001933"/>
    </source>
</evidence>
<evidence type="ECO:0000256" key="2">
    <source>
        <dbReference type="ARBA" id="ARBA00007103"/>
    </source>
</evidence>
<dbReference type="HOGENOM" id="CLU_021018_1_0_12"/>
<dbReference type="Pfam" id="PF00291">
    <property type="entry name" value="PALP"/>
    <property type="match status" value="1"/>
</dbReference>
<dbReference type="PANTHER" id="PTHR10314">
    <property type="entry name" value="CYSTATHIONINE BETA-SYNTHASE"/>
    <property type="match status" value="1"/>
</dbReference>
<evidence type="ECO:0000259" key="9">
    <source>
        <dbReference type="Pfam" id="PF00291"/>
    </source>
</evidence>
<dbReference type="GO" id="GO:0006535">
    <property type="term" value="P:cysteine biosynthetic process from serine"/>
    <property type="evidence" value="ECO:0007669"/>
    <property type="project" value="InterPro"/>
</dbReference>
<dbReference type="InterPro" id="IPR005859">
    <property type="entry name" value="CysK"/>
</dbReference>
<dbReference type="OrthoDB" id="9808024at2"/>
<keyword evidence="11" id="KW-1185">Reference proteome</keyword>
<dbReference type="InterPro" id="IPR050214">
    <property type="entry name" value="Cys_Synth/Cystath_Beta-Synth"/>
</dbReference>
<feature type="modified residue" description="N6-(pyridoxal phosphate)lysine" evidence="7">
    <location>
        <position position="56"/>
    </location>
</feature>
<protein>
    <recommendedName>
        <fullName evidence="3">cysteine synthase</fullName>
        <ecNumber evidence="3">2.5.1.47</ecNumber>
    </recommendedName>
</protein>
<comment type="cofactor">
    <cofactor evidence="1 6">
        <name>pyridoxal 5'-phosphate</name>
        <dbReference type="ChEBI" id="CHEBI:597326"/>
    </cofactor>
</comment>
<feature type="transmembrane region" description="Helical" evidence="8">
    <location>
        <begin position="270"/>
        <end position="290"/>
    </location>
</feature>
<dbReference type="CDD" id="cd01561">
    <property type="entry name" value="CBS_like"/>
    <property type="match status" value="1"/>
</dbReference>
<dbReference type="Gene3D" id="3.40.50.1100">
    <property type="match status" value="2"/>
</dbReference>
<dbReference type="SUPFAM" id="SSF53686">
    <property type="entry name" value="Tryptophan synthase beta subunit-like PLP-dependent enzymes"/>
    <property type="match status" value="1"/>
</dbReference>
<reference evidence="10 11" key="1">
    <citation type="submission" date="2011-06" db="EMBL/GenBank/DDBJ databases">
        <title>The complete genome of Spirochaeta thermophila DSM 6578.</title>
        <authorList>
            <consortium name="US DOE Joint Genome Institute (JGI-PGF)"/>
            <person name="Lucas S."/>
            <person name="Lapidus A."/>
            <person name="Bruce D."/>
            <person name="Goodwin L."/>
            <person name="Pitluck S."/>
            <person name="Peters L."/>
            <person name="Kyrpides N."/>
            <person name="Mavromatis K."/>
            <person name="Ivanova N."/>
            <person name="Mikailova N."/>
            <person name="Pagani I."/>
            <person name="Chertkov O."/>
            <person name="Detter J.C."/>
            <person name="Tapia R."/>
            <person name="Han C."/>
            <person name="Land M."/>
            <person name="Hauser L."/>
            <person name="Markowitz V."/>
            <person name="Cheng J.-F."/>
            <person name="Hugenholtz P."/>
            <person name="Woyke T."/>
            <person name="Wu D."/>
            <person name="Spring S."/>
            <person name="Merkhoffer B."/>
            <person name="Schneider S."/>
            <person name="Klenk H.-P."/>
            <person name="Eisen J.A."/>
        </authorList>
    </citation>
    <scope>NUCLEOTIDE SEQUENCE [LARGE SCALE GENOMIC DNA]</scope>
    <source>
        <strain evidence="11">ATCC 700085 / DSM 6578 / Z-1203</strain>
    </source>
</reference>
<dbReference type="InterPro" id="IPR001926">
    <property type="entry name" value="TrpB-like_PALP"/>
</dbReference>
<keyword evidence="4 6" id="KW-0663">Pyridoxal phosphate</keyword>
<evidence type="ECO:0000256" key="6">
    <source>
        <dbReference type="PIRSR" id="PIRSR605856-50"/>
    </source>
</evidence>
<name>G0GBT2_WINT7</name>
<evidence type="ECO:0000256" key="7">
    <source>
        <dbReference type="PIRSR" id="PIRSR605856-51"/>
    </source>
</evidence>
<dbReference type="Proteomes" id="UP000007254">
    <property type="component" value="Chromosome"/>
</dbReference>
<dbReference type="InterPro" id="IPR005856">
    <property type="entry name" value="Cys_synth"/>
</dbReference>
<accession>G0GBT2</accession>
<feature type="domain" description="Tryptophan synthase beta chain-like PALP" evidence="9">
    <location>
        <begin position="20"/>
        <end position="306"/>
    </location>
</feature>
<dbReference type="FunFam" id="3.40.50.1100:FF:000118">
    <property type="entry name" value="Related to CYS4-cystathionine beta-synthase"/>
    <property type="match status" value="1"/>
</dbReference>
<dbReference type="AlphaFoldDB" id="G0GBT2"/>